<sequence length="136" mass="14727">MHQKTLCFWVLCVVKNVKKSVSEVKLSKEMCTSLAVHPDDCKNGEAPIKNDMNVGKSVTSSATVTVAIPIVDSSVPIALDKGRSSFSTWTICQKHNPNPETSTPWCKLSSQSTLVSSNISKEKLTSVVVSLCLIDC</sequence>
<accession>A0A5D2DZL9</accession>
<gene>
    <name evidence="1" type="ORF">ES288_A13G149300v1</name>
</gene>
<dbReference type="Proteomes" id="UP000323506">
    <property type="component" value="Chromosome A13"/>
</dbReference>
<proteinExistence type="predicted"/>
<organism evidence="1 2">
    <name type="scientific">Gossypium darwinii</name>
    <name type="common">Darwin's cotton</name>
    <name type="synonym">Gossypium barbadense var. darwinii</name>
    <dbReference type="NCBI Taxonomy" id="34276"/>
    <lineage>
        <taxon>Eukaryota</taxon>
        <taxon>Viridiplantae</taxon>
        <taxon>Streptophyta</taxon>
        <taxon>Embryophyta</taxon>
        <taxon>Tracheophyta</taxon>
        <taxon>Spermatophyta</taxon>
        <taxon>Magnoliopsida</taxon>
        <taxon>eudicotyledons</taxon>
        <taxon>Gunneridae</taxon>
        <taxon>Pentapetalae</taxon>
        <taxon>rosids</taxon>
        <taxon>malvids</taxon>
        <taxon>Malvales</taxon>
        <taxon>Malvaceae</taxon>
        <taxon>Malvoideae</taxon>
        <taxon>Gossypium</taxon>
    </lineage>
</organism>
<protein>
    <submittedName>
        <fullName evidence="1">Uncharacterized protein</fullName>
    </submittedName>
</protein>
<evidence type="ECO:0000313" key="2">
    <source>
        <dbReference type="Proteomes" id="UP000323506"/>
    </source>
</evidence>
<name>A0A5D2DZL9_GOSDA</name>
<dbReference type="AlphaFoldDB" id="A0A5D2DZL9"/>
<evidence type="ECO:0000313" key="1">
    <source>
        <dbReference type="EMBL" id="TYG86633.1"/>
    </source>
</evidence>
<dbReference type="EMBL" id="CM017700">
    <property type="protein sequence ID" value="TYG86633.1"/>
    <property type="molecule type" value="Genomic_DNA"/>
</dbReference>
<reference evidence="1 2" key="1">
    <citation type="submission" date="2019-06" db="EMBL/GenBank/DDBJ databases">
        <title>WGS assembly of Gossypium darwinii.</title>
        <authorList>
            <person name="Chen Z.J."/>
            <person name="Sreedasyam A."/>
            <person name="Ando A."/>
            <person name="Song Q."/>
            <person name="De L."/>
            <person name="Hulse-Kemp A."/>
            <person name="Ding M."/>
            <person name="Ye W."/>
            <person name="Kirkbride R."/>
            <person name="Jenkins J."/>
            <person name="Plott C."/>
            <person name="Lovell J."/>
            <person name="Lin Y.-M."/>
            <person name="Vaughn R."/>
            <person name="Liu B."/>
            <person name="Li W."/>
            <person name="Simpson S."/>
            <person name="Scheffler B."/>
            <person name="Saski C."/>
            <person name="Grover C."/>
            <person name="Hu G."/>
            <person name="Conover J."/>
            <person name="Carlson J."/>
            <person name="Shu S."/>
            <person name="Boston L."/>
            <person name="Williams M."/>
            <person name="Peterson D."/>
            <person name="Mcgee K."/>
            <person name="Jones D."/>
            <person name="Wendel J."/>
            <person name="Stelly D."/>
            <person name="Grimwood J."/>
            <person name="Schmutz J."/>
        </authorList>
    </citation>
    <scope>NUCLEOTIDE SEQUENCE [LARGE SCALE GENOMIC DNA]</scope>
    <source>
        <strain evidence="1">1808015.09</strain>
    </source>
</reference>
<keyword evidence="2" id="KW-1185">Reference proteome</keyword>